<keyword evidence="2" id="KW-0834">Unfolded protein response</keyword>
<dbReference type="AlphaFoldDB" id="A0AAV1LGE2"/>
<feature type="compositionally biased region" description="Pro residues" evidence="7">
    <location>
        <begin position="328"/>
        <end position="346"/>
    </location>
</feature>
<evidence type="ECO:0000256" key="6">
    <source>
        <dbReference type="ARBA" id="ARBA00046062"/>
    </source>
</evidence>
<evidence type="ECO:0000256" key="4">
    <source>
        <dbReference type="ARBA" id="ARBA00040925"/>
    </source>
</evidence>
<dbReference type="PROSITE" id="PS50033">
    <property type="entry name" value="UBX"/>
    <property type="match status" value="1"/>
</dbReference>
<reference evidence="9 10" key="1">
    <citation type="submission" date="2023-11" db="EMBL/GenBank/DDBJ databases">
        <authorList>
            <person name="Hedman E."/>
            <person name="Englund M."/>
            <person name="Stromberg M."/>
            <person name="Nyberg Akerstrom W."/>
            <person name="Nylinder S."/>
            <person name="Jareborg N."/>
            <person name="Kallberg Y."/>
            <person name="Kronander E."/>
        </authorList>
    </citation>
    <scope>NUCLEOTIDE SEQUENCE [LARGE SCALE GENOMIC DNA]</scope>
</reference>
<protein>
    <recommendedName>
        <fullName evidence="4">UBX domain-containing protein 4</fullName>
    </recommendedName>
    <alternativeName>
        <fullName evidence="5">UBX domain-containing protein 2</fullName>
    </alternativeName>
</protein>
<dbReference type="GO" id="GO:0005789">
    <property type="term" value="C:endoplasmic reticulum membrane"/>
    <property type="evidence" value="ECO:0007669"/>
    <property type="project" value="UniProtKB-SubCell"/>
</dbReference>
<dbReference type="GO" id="GO:0006986">
    <property type="term" value="P:response to unfolded protein"/>
    <property type="evidence" value="ECO:0007669"/>
    <property type="project" value="UniProtKB-KW"/>
</dbReference>
<evidence type="ECO:0000259" key="8">
    <source>
        <dbReference type="PROSITE" id="PS50033"/>
    </source>
</evidence>
<dbReference type="InterPro" id="IPR036249">
    <property type="entry name" value="Thioredoxin-like_sf"/>
</dbReference>
<dbReference type="EMBL" id="CAVLGL010000088">
    <property type="protein sequence ID" value="CAK1593117.1"/>
    <property type="molecule type" value="Genomic_DNA"/>
</dbReference>
<dbReference type="SUPFAM" id="SSF52833">
    <property type="entry name" value="Thioredoxin-like"/>
    <property type="match status" value="1"/>
</dbReference>
<feature type="compositionally biased region" description="Polar residues" evidence="7">
    <location>
        <begin position="217"/>
        <end position="234"/>
    </location>
</feature>
<dbReference type="SUPFAM" id="SSF54236">
    <property type="entry name" value="Ubiquitin-like"/>
    <property type="match status" value="1"/>
</dbReference>
<sequence>MHWYGGSIAEAVTLSKQRNAIFVVFVEGDNEQSAEMSATIDDSAVVKRLSDPENFLAIKLKSGSINYTHFAQIYQFVPVPSLFFISRNGTPLEVVCAGVEAQNLATRIDRILEEHNKEKQRAVQPSTSSQSLKGQTVNLLQAEAAVSKKEAAVTPPVDKKPPADVEPETSSEPAAKVAKTDYHEVTHSGQEYEVVCDGDVCVRKPKSKPEEPGPSSTVTPTAESKETPASSQADVVSPDEKVERAKELIDAIRKEKTEKEKEVEKQKELERRAIGQGVAELKRWQADQELKQIQEERKREKMENNLARQRILEQIAQDRAERRARDQPPAPPAPPAPHASPAPPPSTVGDVGSRARVQFKMADGSAHTAHFDVDATLQELRRYVADNLQLRLGEFSLWTAFPRQELTESESTLRQLRLAPSAALLVLPRRTPTVVASPTTFSTILTFLTQLFTSLILEPSQQVYAWLSARLFPGARPAPSSSPSRAASPSPPPAPQQPGLRRRGNIHRLAGDTNSDDENNTWNGNSTQQM</sequence>
<feature type="region of interest" description="Disordered" evidence="7">
    <location>
        <begin position="477"/>
        <end position="530"/>
    </location>
</feature>
<comment type="caution">
    <text evidence="9">The sequence shown here is derived from an EMBL/GenBank/DDBJ whole genome shotgun (WGS) entry which is preliminary data.</text>
</comment>
<evidence type="ECO:0000256" key="5">
    <source>
        <dbReference type="ARBA" id="ARBA00041575"/>
    </source>
</evidence>
<comment type="function">
    <text evidence="6">Involved in endoplasmic reticulum-associated protein degradation (ERAD). Acts as a platform to recruit both UBQLN1 and VCP to the ER during ERAD.</text>
</comment>
<dbReference type="PANTHER" id="PTHR46424:SF1">
    <property type="entry name" value="UBX DOMAIN-CONTAINING PROTEIN 4"/>
    <property type="match status" value="1"/>
</dbReference>
<comment type="subunit">
    <text evidence="3">Directly interacts with VCP. Interacts with UBQLN1. Forms a complex with VCP and UBQLN1.</text>
</comment>
<name>A0AAV1LGE2_9NEOP</name>
<dbReference type="Gene3D" id="3.10.20.90">
    <property type="entry name" value="Phosphatidylinositol 3-kinase Catalytic Subunit, Chain A, domain 1"/>
    <property type="match status" value="1"/>
</dbReference>
<feature type="compositionally biased region" description="Basic and acidic residues" evidence="7">
    <location>
        <begin position="238"/>
        <end position="272"/>
    </location>
</feature>
<dbReference type="Proteomes" id="UP001314205">
    <property type="component" value="Unassembled WGS sequence"/>
</dbReference>
<proteinExistence type="predicted"/>
<dbReference type="GO" id="GO:0036503">
    <property type="term" value="P:ERAD pathway"/>
    <property type="evidence" value="ECO:0007669"/>
    <property type="project" value="TreeGrafter"/>
</dbReference>
<evidence type="ECO:0000256" key="7">
    <source>
        <dbReference type="SAM" id="MobiDB-lite"/>
    </source>
</evidence>
<feature type="region of interest" description="Disordered" evidence="7">
    <location>
        <begin position="319"/>
        <end position="351"/>
    </location>
</feature>
<keyword evidence="10" id="KW-1185">Reference proteome</keyword>
<dbReference type="PANTHER" id="PTHR46424">
    <property type="entry name" value="UBX DOMAIN-CONTAINING PROTEIN 4"/>
    <property type="match status" value="1"/>
</dbReference>
<evidence type="ECO:0000313" key="10">
    <source>
        <dbReference type="Proteomes" id="UP001314205"/>
    </source>
</evidence>
<dbReference type="InterPro" id="IPR029071">
    <property type="entry name" value="Ubiquitin-like_domsf"/>
</dbReference>
<gene>
    <name evidence="9" type="ORF">PARMNEM_LOCUS12953</name>
</gene>
<evidence type="ECO:0000256" key="1">
    <source>
        <dbReference type="ARBA" id="ARBA00004406"/>
    </source>
</evidence>
<dbReference type="Pfam" id="PF00789">
    <property type="entry name" value="UBX"/>
    <property type="match status" value="1"/>
</dbReference>
<dbReference type="Pfam" id="PF23187">
    <property type="entry name" value="UBX7_N"/>
    <property type="match status" value="1"/>
</dbReference>
<dbReference type="SMART" id="SM00166">
    <property type="entry name" value="UBX"/>
    <property type="match status" value="1"/>
</dbReference>
<feature type="domain" description="UBX" evidence="8">
    <location>
        <begin position="350"/>
        <end position="426"/>
    </location>
</feature>
<feature type="compositionally biased region" description="Basic and acidic residues" evidence="7">
    <location>
        <begin position="148"/>
        <end position="163"/>
    </location>
</feature>
<feature type="compositionally biased region" description="Low complexity" evidence="7">
    <location>
        <begin position="477"/>
        <end position="488"/>
    </location>
</feature>
<feature type="compositionally biased region" description="Polar residues" evidence="7">
    <location>
        <begin position="520"/>
        <end position="530"/>
    </location>
</feature>
<dbReference type="InterPro" id="IPR001012">
    <property type="entry name" value="UBX_dom"/>
</dbReference>
<evidence type="ECO:0000313" key="9">
    <source>
        <dbReference type="EMBL" id="CAK1593117.1"/>
    </source>
</evidence>
<feature type="region of interest" description="Disordered" evidence="7">
    <location>
        <begin position="204"/>
        <end position="272"/>
    </location>
</feature>
<evidence type="ECO:0000256" key="3">
    <source>
        <dbReference type="ARBA" id="ARBA00038812"/>
    </source>
</evidence>
<feature type="region of interest" description="Disordered" evidence="7">
    <location>
        <begin position="148"/>
        <end position="182"/>
    </location>
</feature>
<evidence type="ECO:0000256" key="2">
    <source>
        <dbReference type="ARBA" id="ARBA00023230"/>
    </source>
</evidence>
<organism evidence="9 10">
    <name type="scientific">Parnassius mnemosyne</name>
    <name type="common">clouded apollo</name>
    <dbReference type="NCBI Taxonomy" id="213953"/>
    <lineage>
        <taxon>Eukaryota</taxon>
        <taxon>Metazoa</taxon>
        <taxon>Ecdysozoa</taxon>
        <taxon>Arthropoda</taxon>
        <taxon>Hexapoda</taxon>
        <taxon>Insecta</taxon>
        <taxon>Pterygota</taxon>
        <taxon>Neoptera</taxon>
        <taxon>Endopterygota</taxon>
        <taxon>Lepidoptera</taxon>
        <taxon>Glossata</taxon>
        <taxon>Ditrysia</taxon>
        <taxon>Papilionoidea</taxon>
        <taxon>Papilionidae</taxon>
        <taxon>Parnassiinae</taxon>
        <taxon>Parnassini</taxon>
        <taxon>Parnassius</taxon>
        <taxon>Driopa</taxon>
    </lineage>
</organism>
<comment type="subcellular location">
    <subcellularLocation>
        <location evidence="1">Endoplasmic reticulum membrane</location>
        <topology evidence="1">Peripheral membrane protein</topology>
    </subcellularLocation>
</comment>
<accession>A0AAV1LGE2</accession>